<reference evidence="2 3" key="1">
    <citation type="journal article" date="2014" name="Am. J. Bot.">
        <title>Genome assembly and annotation for red clover (Trifolium pratense; Fabaceae).</title>
        <authorList>
            <person name="Istvanek J."/>
            <person name="Jaros M."/>
            <person name="Krenek A."/>
            <person name="Repkova J."/>
        </authorList>
    </citation>
    <scope>NUCLEOTIDE SEQUENCE [LARGE SCALE GENOMIC DNA]</scope>
    <source>
        <strain evidence="3">cv. Tatra</strain>
        <tissue evidence="2">Young leaves</tissue>
    </source>
</reference>
<gene>
    <name evidence="2" type="ORF">L195_g042873</name>
</gene>
<proteinExistence type="predicted"/>
<dbReference type="PANTHER" id="PTHR34779">
    <property type="entry name" value="OS09G0542900 PROTEIN"/>
    <property type="match status" value="1"/>
</dbReference>
<dbReference type="PANTHER" id="PTHR34779:SF1">
    <property type="entry name" value="OS09G0542900 PROTEIN"/>
    <property type="match status" value="1"/>
</dbReference>
<reference evidence="2 3" key="2">
    <citation type="journal article" date="2017" name="Front. Plant Sci.">
        <title>Gene Classification and Mining of Molecular Markers Useful in Red Clover (Trifolium pratense) Breeding.</title>
        <authorList>
            <person name="Istvanek J."/>
            <person name="Dluhosova J."/>
            <person name="Dluhos P."/>
            <person name="Patkova L."/>
            <person name="Nedelnik J."/>
            <person name="Repkova J."/>
        </authorList>
    </citation>
    <scope>NUCLEOTIDE SEQUENCE [LARGE SCALE GENOMIC DNA]</scope>
    <source>
        <strain evidence="3">cv. Tatra</strain>
        <tissue evidence="2">Young leaves</tissue>
    </source>
</reference>
<comment type="caution">
    <text evidence="2">The sequence shown here is derived from an EMBL/GenBank/DDBJ whole genome shotgun (WGS) entry which is preliminary data.</text>
</comment>
<dbReference type="Proteomes" id="UP000236291">
    <property type="component" value="Unassembled WGS sequence"/>
</dbReference>
<dbReference type="STRING" id="57577.A0A2K3M7L2"/>
<dbReference type="InterPro" id="IPR038796">
    <property type="entry name" value="At1g76070-like"/>
</dbReference>
<evidence type="ECO:0000313" key="2">
    <source>
        <dbReference type="EMBL" id="PNX86791.1"/>
    </source>
</evidence>
<protein>
    <submittedName>
        <fullName evidence="2">Syringolide-induced protein 14-1-1</fullName>
    </submittedName>
</protein>
<evidence type="ECO:0000256" key="1">
    <source>
        <dbReference type="SAM" id="MobiDB-lite"/>
    </source>
</evidence>
<name>A0A2K3M7L2_TRIPR</name>
<feature type="compositionally biased region" description="Polar residues" evidence="1">
    <location>
        <begin position="77"/>
        <end position="87"/>
    </location>
</feature>
<feature type="region of interest" description="Disordered" evidence="1">
    <location>
        <begin position="26"/>
        <end position="54"/>
    </location>
</feature>
<dbReference type="AlphaFoldDB" id="A0A2K3M7L2"/>
<feature type="region of interest" description="Disordered" evidence="1">
    <location>
        <begin position="68"/>
        <end position="88"/>
    </location>
</feature>
<organism evidence="2 3">
    <name type="scientific">Trifolium pratense</name>
    <name type="common">Red clover</name>
    <dbReference type="NCBI Taxonomy" id="57577"/>
    <lineage>
        <taxon>Eukaryota</taxon>
        <taxon>Viridiplantae</taxon>
        <taxon>Streptophyta</taxon>
        <taxon>Embryophyta</taxon>
        <taxon>Tracheophyta</taxon>
        <taxon>Spermatophyta</taxon>
        <taxon>Magnoliopsida</taxon>
        <taxon>eudicotyledons</taxon>
        <taxon>Gunneridae</taxon>
        <taxon>Pentapetalae</taxon>
        <taxon>rosids</taxon>
        <taxon>fabids</taxon>
        <taxon>Fabales</taxon>
        <taxon>Fabaceae</taxon>
        <taxon>Papilionoideae</taxon>
        <taxon>50 kb inversion clade</taxon>
        <taxon>NPAAA clade</taxon>
        <taxon>Hologalegina</taxon>
        <taxon>IRL clade</taxon>
        <taxon>Trifolieae</taxon>
        <taxon>Trifolium</taxon>
    </lineage>
</organism>
<evidence type="ECO:0000313" key="3">
    <source>
        <dbReference type="Proteomes" id="UP000236291"/>
    </source>
</evidence>
<sequence>MEKDKQSKLRNKFLKAAAAITVTFQNGPFSPGRDHKFRSDNNTNRWGAKTHAAKGFSGPVVTMIPYEARRKPKDGTTTETQEPTSPKISCMGQIKHHKKKHIVKNNIPLPRQTDASTPKDAEVKKSKFQRIFSHRSKSKFMERKSDGNSGFVSEGKNAPPMGDMRRFASSREAFSNFDWKAVIEPEEIDQRDCFTDGEDDEILIPFSAPILVGGGDTTTSSSNLKFKPRNEINLWKRRTMAPPRPLQLNPVLKAK</sequence>
<accession>A0A2K3M7L2</accession>
<feature type="region of interest" description="Disordered" evidence="1">
    <location>
        <begin position="137"/>
        <end position="158"/>
    </location>
</feature>
<dbReference type="EMBL" id="ASHM01052146">
    <property type="protein sequence ID" value="PNX86791.1"/>
    <property type="molecule type" value="Genomic_DNA"/>
</dbReference>